<evidence type="ECO:0000256" key="7">
    <source>
        <dbReference type="ARBA" id="ARBA00023180"/>
    </source>
</evidence>
<keyword evidence="9" id="KW-0812">Transmembrane</keyword>
<keyword evidence="9" id="KW-0472">Membrane</keyword>
<dbReference type="Proteomes" id="UP000680158">
    <property type="component" value="Unassembled WGS sequence"/>
</dbReference>
<dbReference type="GO" id="GO:0008235">
    <property type="term" value="F:metalloexopeptidase activity"/>
    <property type="evidence" value="ECO:0007669"/>
    <property type="project" value="InterPro"/>
</dbReference>
<dbReference type="SUPFAM" id="SSF53187">
    <property type="entry name" value="Zn-dependent exopeptidases"/>
    <property type="match status" value="1"/>
</dbReference>
<evidence type="ECO:0000256" key="3">
    <source>
        <dbReference type="ARBA" id="ARBA00010918"/>
    </source>
</evidence>
<keyword evidence="12" id="KW-1185">Reference proteome</keyword>
<feature type="transmembrane region" description="Helical" evidence="9">
    <location>
        <begin position="421"/>
        <end position="439"/>
    </location>
</feature>
<feature type="transmembrane region" description="Helical" evidence="9">
    <location>
        <begin position="476"/>
        <end position="493"/>
    </location>
</feature>
<evidence type="ECO:0000256" key="5">
    <source>
        <dbReference type="ARBA" id="ARBA00022554"/>
    </source>
</evidence>
<evidence type="ECO:0000259" key="10">
    <source>
        <dbReference type="Pfam" id="PF04389"/>
    </source>
</evidence>
<dbReference type="AlphaFoldDB" id="A0A941I2Z6"/>
<evidence type="ECO:0000313" key="11">
    <source>
        <dbReference type="EMBL" id="MBR7745881.1"/>
    </source>
</evidence>
<comment type="similarity">
    <text evidence="3">Belongs to the peptidase M28 family.</text>
</comment>
<keyword evidence="7" id="KW-0325">Glycoprotein</keyword>
<dbReference type="Pfam" id="PF04389">
    <property type="entry name" value="Peptidase_M28"/>
    <property type="match status" value="1"/>
</dbReference>
<comment type="function">
    <text evidence="1">May be involved in vacuolar sorting and osmoregulation.</text>
</comment>
<feature type="transmembrane region" description="Helical" evidence="9">
    <location>
        <begin position="505"/>
        <end position="528"/>
    </location>
</feature>
<evidence type="ECO:0000256" key="2">
    <source>
        <dbReference type="ARBA" id="ARBA00004128"/>
    </source>
</evidence>
<dbReference type="RefSeq" id="WP_212683238.1">
    <property type="nucleotide sequence ID" value="NZ_JAGSPM010000002.1"/>
</dbReference>
<dbReference type="EMBL" id="JAGSPM010000002">
    <property type="protein sequence ID" value="MBR7745881.1"/>
    <property type="molecule type" value="Genomic_DNA"/>
</dbReference>
<dbReference type="PANTHER" id="PTHR12147">
    <property type="entry name" value="METALLOPEPTIDASE M28 FAMILY MEMBER"/>
    <property type="match status" value="1"/>
</dbReference>
<dbReference type="GO" id="GO:0005774">
    <property type="term" value="C:vacuolar membrane"/>
    <property type="evidence" value="ECO:0007669"/>
    <property type="project" value="UniProtKB-SubCell"/>
</dbReference>
<feature type="transmembrane region" description="Helical" evidence="9">
    <location>
        <begin position="563"/>
        <end position="582"/>
    </location>
</feature>
<sequence>MHFFFPAQAKHRWSLIALLLSLVLLIYFSLLQIQPKLKQNPTNAATEFSLSAAQIQLQKITQYKHPIGSAGHSQVRDYLLAELKALGLQPQLQTSFASSERGHASGQVQNIVVRLAGRNSQQNQDKKALLLMAHYDAVPNSFGAADDGVSVVSMLQSLRALKAQAPLANDVIFLFSDGEEVGLLGASAFAQSHPWMKDVGMLLNFDNRGNAGPIMMFEPSAGNRHLITGLAKAVPEVISNSLMYEVYKALPNDTDFTVFRKQGVAGLNFAMIQNISSYHTRYDRHDLINPASQQQQGQMMLQLVRHFGEQDLRTLNVSMGASMAAPVNAEDSVYFSFPLVGLIHYPTTLALPLALLLTGLAITAFWLSARTMRLRLLATIASACSFIVAIVAIGFLSQQAWNLVFKFYPAYLEMHDQDTGHFYLLGILIITALAFGLTQKLLTRWVHVKELAFGAVLVWVAILVFVSARFPGASFLFAWPLLFVLLSYCYLALKKVPDTSSAYAWILLAGAGFSILLFSPLILLFNIALGFHSLGVPVILFTLLLGLLTPLLVWILHEIRARIVLLGGLVAISLGAFATANFHEAHPIPTQLSYVAMPQKNVSLWLTPQRHLDRKTLSMFGESSVQKTLPELFGKEHARSVWTYWSAPAPDAGIAAPTVSIQSDQLIDNQREMVIHITSTDSASNTRIQIEGVSVLFASVQDQVLSKTAKEKWMTSVYAMPKTGVTLRIRLAKDLVGKNGKIRVTDTFYALPNKLSHVALPASVDFAAQTITLVDIPE</sequence>
<dbReference type="InterPro" id="IPR045175">
    <property type="entry name" value="M28_fam"/>
</dbReference>
<gene>
    <name evidence="11" type="ORF">KDM92_04760</name>
</gene>
<comment type="subcellular location">
    <subcellularLocation>
        <location evidence="2">Vacuole membrane</location>
        <topology evidence="2">Multi-pass membrane protein</topology>
    </subcellularLocation>
</comment>
<evidence type="ECO:0000256" key="8">
    <source>
        <dbReference type="ARBA" id="ARBA00031512"/>
    </source>
</evidence>
<keyword evidence="5" id="KW-0926">Vacuole</keyword>
<feature type="transmembrane region" description="Helical" evidence="9">
    <location>
        <begin position="451"/>
        <end position="470"/>
    </location>
</feature>
<evidence type="ECO:0000256" key="1">
    <source>
        <dbReference type="ARBA" id="ARBA00003273"/>
    </source>
</evidence>
<evidence type="ECO:0000313" key="12">
    <source>
        <dbReference type="Proteomes" id="UP000680158"/>
    </source>
</evidence>
<proteinExistence type="inferred from homology"/>
<dbReference type="Gene3D" id="3.40.630.10">
    <property type="entry name" value="Zn peptidases"/>
    <property type="match status" value="1"/>
</dbReference>
<dbReference type="InterPro" id="IPR007484">
    <property type="entry name" value="Peptidase_M28"/>
</dbReference>
<evidence type="ECO:0000256" key="9">
    <source>
        <dbReference type="SAM" id="Phobius"/>
    </source>
</evidence>
<protein>
    <recommendedName>
        <fullName evidence="4">Vacuolar membrane protease</fullName>
    </recommendedName>
    <alternativeName>
        <fullName evidence="8">FXNA-related family protease 1</fullName>
    </alternativeName>
</protein>
<feature type="transmembrane region" description="Helical" evidence="9">
    <location>
        <begin position="349"/>
        <end position="369"/>
    </location>
</feature>
<dbReference type="GO" id="GO:0006508">
    <property type="term" value="P:proteolysis"/>
    <property type="evidence" value="ECO:0007669"/>
    <property type="project" value="InterPro"/>
</dbReference>
<dbReference type="PANTHER" id="PTHR12147:SF58">
    <property type="entry name" value="VACUOLAR MEMBRANE PROTEASE"/>
    <property type="match status" value="1"/>
</dbReference>
<feature type="transmembrane region" description="Helical" evidence="9">
    <location>
        <begin position="376"/>
        <end position="401"/>
    </location>
</feature>
<evidence type="ECO:0000256" key="4">
    <source>
        <dbReference type="ARBA" id="ARBA00017435"/>
    </source>
</evidence>
<accession>A0A941I2Z6</accession>
<evidence type="ECO:0000256" key="6">
    <source>
        <dbReference type="ARBA" id="ARBA00022989"/>
    </source>
</evidence>
<organism evidence="11 12">
    <name type="scientific">Undibacterium baiyunense</name>
    <dbReference type="NCBI Taxonomy" id="2828731"/>
    <lineage>
        <taxon>Bacteria</taxon>
        <taxon>Pseudomonadati</taxon>
        <taxon>Pseudomonadota</taxon>
        <taxon>Betaproteobacteria</taxon>
        <taxon>Burkholderiales</taxon>
        <taxon>Oxalobacteraceae</taxon>
        <taxon>Undibacterium</taxon>
    </lineage>
</organism>
<name>A0A941I2Z6_9BURK</name>
<keyword evidence="6 9" id="KW-1133">Transmembrane helix</keyword>
<reference evidence="11 12" key="1">
    <citation type="submission" date="2021-04" db="EMBL/GenBank/DDBJ databases">
        <title>novel species isolated from subtropical streams in China.</title>
        <authorList>
            <person name="Lu H."/>
        </authorList>
    </citation>
    <scope>NUCLEOTIDE SEQUENCE [LARGE SCALE GENOMIC DNA]</scope>
    <source>
        <strain evidence="11 12">BYS107W</strain>
    </source>
</reference>
<feature type="domain" description="Peptidase M28" evidence="10">
    <location>
        <begin position="110"/>
        <end position="303"/>
    </location>
</feature>
<feature type="transmembrane region" description="Helical" evidence="9">
    <location>
        <begin position="534"/>
        <end position="556"/>
    </location>
</feature>
<comment type="caution">
    <text evidence="11">The sequence shown here is derived from an EMBL/GenBank/DDBJ whole genome shotgun (WGS) entry which is preliminary data.</text>
</comment>